<feature type="compositionally biased region" description="Basic and acidic residues" evidence="2">
    <location>
        <begin position="673"/>
        <end position="683"/>
    </location>
</feature>
<keyword evidence="1" id="KW-0175">Coiled coil</keyword>
<feature type="compositionally biased region" description="Acidic residues" evidence="2">
    <location>
        <begin position="466"/>
        <end position="481"/>
    </location>
</feature>
<gene>
    <name evidence="4" type="ORF">QBZ16_001354</name>
</gene>
<keyword evidence="5" id="KW-1185">Reference proteome</keyword>
<accession>A0AAD9IEJ0</accession>
<feature type="region of interest" description="Disordered" evidence="2">
    <location>
        <begin position="559"/>
        <end position="595"/>
    </location>
</feature>
<dbReference type="Pfam" id="PF14443">
    <property type="entry name" value="DBC1"/>
    <property type="match status" value="1"/>
</dbReference>
<dbReference type="SMART" id="SM01122">
    <property type="entry name" value="DBC1"/>
    <property type="match status" value="1"/>
</dbReference>
<proteinExistence type="predicted"/>
<protein>
    <recommendedName>
        <fullName evidence="3">DBC1/CARP1 catalytically inactive NUDIX hydrolase domain-containing protein</fullName>
    </recommendedName>
</protein>
<dbReference type="PANTHER" id="PTHR14304">
    <property type="entry name" value="CELL DIVISION CYCLE AND APOPTOSIS REGULATOR PROTEIN"/>
    <property type="match status" value="1"/>
</dbReference>
<evidence type="ECO:0000256" key="2">
    <source>
        <dbReference type="SAM" id="MobiDB-lite"/>
    </source>
</evidence>
<feature type="region of interest" description="Disordered" evidence="2">
    <location>
        <begin position="399"/>
        <end position="426"/>
    </location>
</feature>
<evidence type="ECO:0000313" key="5">
    <source>
        <dbReference type="Proteomes" id="UP001255856"/>
    </source>
</evidence>
<dbReference type="EMBL" id="JASFZW010000012">
    <property type="protein sequence ID" value="KAK2076018.1"/>
    <property type="molecule type" value="Genomic_DNA"/>
</dbReference>
<evidence type="ECO:0000313" key="4">
    <source>
        <dbReference type="EMBL" id="KAK2076018.1"/>
    </source>
</evidence>
<dbReference type="Proteomes" id="UP001255856">
    <property type="component" value="Unassembled WGS sequence"/>
</dbReference>
<dbReference type="InterPro" id="IPR025224">
    <property type="entry name" value="CCAR1/CCAR2"/>
</dbReference>
<feature type="compositionally biased region" description="Low complexity" evidence="2">
    <location>
        <begin position="571"/>
        <end position="583"/>
    </location>
</feature>
<dbReference type="Pfam" id="PF19256">
    <property type="entry name" value="LAIKA"/>
    <property type="match status" value="1"/>
</dbReference>
<dbReference type="InterPro" id="IPR025954">
    <property type="entry name" value="DBC1/CARP1_inactive_NUDIX"/>
</dbReference>
<comment type="caution">
    <text evidence="4">The sequence shown here is derived from an EMBL/GenBank/DDBJ whole genome shotgun (WGS) entry which is preliminary data.</text>
</comment>
<sequence>MARTAGPATKRAARLANEMADRGGYGAPDMMQHSSAYDGQWSQYGAAREPYDPRQSGYETGGGYAPAGPASSRDQPAYGGYGGYGAYDRGAAAQPVALSAVGLSSLQQSLQGLRPAGAPASAPVPMTSVARRPEPAASRYGVPAGYTPAPAPARPAIVTADARPAERAQRREASPAPAAAPKLFGEAALSRAALAARYPRLALERDIVRVDRFFPDESQSVAGLGVGSLLCTGWADSPAGAADSEGAPPRGARTRSVRVLLSCGLEKREREEILAGKEGATLPRLLRLVVARTERGGKKGGIHCLGGPVDALLDGTLGEAGATEDAILRAAAVRHCRAQAGLDLSRAGRWLRLADVTYQRLDGLGLEHSVEVVSLLLLDATACLPEAAAWPEAWRAFQAAAHGAPPEPEEAEEGERVGGEEGDAEEEVVVVDSHLATEEAGDCVEEVTVEEGGAEGAPLGQRNSETLEDAPADQETKEEDLSIQDGAAAAQLDADLAAEEDTAAMDAGVEGVDEAEALAGAAAEEQGDPEPVESQPAPAPLLPLSARAPLSSKLTSGLLPGLALDEDDGPAATETVEPSVEEAAAPEDAVDSPRRPGLRVLTHSISLDGLLDYNRSDRGAESFELNVFAETLADALALDARDSADGGALAGGEALPLEVVEDVSGPGAEDAEPAAKADEAPPQERKKVLLKPLVNAFRFFDRAGHGYLRAAELKGIIGSAQPFLHHLLVQEWVESAIESAPSGLRSDKIAYISRLCERDEQEAAGVEELALEGPSFLS</sequence>
<feature type="region of interest" description="Disordered" evidence="2">
    <location>
        <begin position="664"/>
        <end position="683"/>
    </location>
</feature>
<feature type="region of interest" description="Disordered" evidence="2">
    <location>
        <begin position="520"/>
        <end position="543"/>
    </location>
</feature>
<name>A0AAD9IEJ0_PROWI</name>
<reference evidence="4" key="1">
    <citation type="submission" date="2021-01" db="EMBL/GenBank/DDBJ databases">
        <authorList>
            <person name="Eckstrom K.M.E."/>
        </authorList>
    </citation>
    <scope>NUCLEOTIDE SEQUENCE</scope>
    <source>
        <strain evidence="4">UVCC 0001</strain>
    </source>
</reference>
<evidence type="ECO:0000259" key="3">
    <source>
        <dbReference type="SMART" id="SM01122"/>
    </source>
</evidence>
<organism evidence="4 5">
    <name type="scientific">Prototheca wickerhamii</name>
    <dbReference type="NCBI Taxonomy" id="3111"/>
    <lineage>
        <taxon>Eukaryota</taxon>
        <taxon>Viridiplantae</taxon>
        <taxon>Chlorophyta</taxon>
        <taxon>core chlorophytes</taxon>
        <taxon>Trebouxiophyceae</taxon>
        <taxon>Chlorellales</taxon>
        <taxon>Chlorellaceae</taxon>
        <taxon>Prototheca</taxon>
    </lineage>
</organism>
<dbReference type="InterPro" id="IPR045353">
    <property type="entry name" value="LAIKA"/>
</dbReference>
<feature type="domain" description="DBC1/CARP1 catalytically inactive NUDIX hydrolase" evidence="3">
    <location>
        <begin position="279"/>
        <end position="412"/>
    </location>
</feature>
<feature type="region of interest" description="Disordered" evidence="2">
    <location>
        <begin position="450"/>
        <end position="481"/>
    </location>
</feature>
<feature type="region of interest" description="Disordered" evidence="2">
    <location>
        <begin position="44"/>
        <end position="84"/>
    </location>
</feature>
<dbReference type="GO" id="GO:0005634">
    <property type="term" value="C:nucleus"/>
    <property type="evidence" value="ECO:0007669"/>
    <property type="project" value="TreeGrafter"/>
</dbReference>
<dbReference type="GO" id="GO:0006355">
    <property type="term" value="P:regulation of DNA-templated transcription"/>
    <property type="evidence" value="ECO:0007669"/>
    <property type="project" value="InterPro"/>
</dbReference>
<dbReference type="PANTHER" id="PTHR14304:SF11">
    <property type="entry name" value="SAP DOMAIN-CONTAINING PROTEIN"/>
    <property type="match status" value="1"/>
</dbReference>
<evidence type="ECO:0000256" key="1">
    <source>
        <dbReference type="ARBA" id="ARBA00023054"/>
    </source>
</evidence>
<dbReference type="AlphaFoldDB" id="A0AAD9IEJ0"/>